<dbReference type="Gene3D" id="3.10.129.110">
    <property type="entry name" value="Polyketide synthase dehydratase"/>
    <property type="match status" value="1"/>
</dbReference>
<dbReference type="InterPro" id="IPR020807">
    <property type="entry name" value="PKS_DH"/>
</dbReference>
<dbReference type="PANTHER" id="PTHR43775:SF22">
    <property type="entry name" value="SYNTHASE, PUTATIVE (JCVI)-RELATED"/>
    <property type="match status" value="1"/>
</dbReference>
<evidence type="ECO:0000259" key="10">
    <source>
        <dbReference type="PROSITE" id="PS52004"/>
    </source>
</evidence>
<sequence>MDTPAPIAVIGMGCRFPGGASSPDKLEDLLLQGRSAWMEVPEHRWNRDAFYNPKPEAKEALISRSGYFLHEDISKFDARFFQIPPLEAHAMDPQQRILLETTYEALENAGIPLEEVRGSKTSVFVSIFARDYDRMGYKDMPQMSKSHLTGTGDAILSNRISYVFDLKGVSLTLDTGCSGSLVALHQACQSLRLGESDMAIVGGAQLLIHPDQSINMSAVGMVNPDGRCYVFDSRGTGYARGEGVATVVLKPLAQAVADGDPVQAVIVNSGVNQDGKTAGISVPSGEAQATLMSSVYAGAKLDPRKTPYVEAHGTGTQIGDKEEIGSIYEVFCASGRRDADLYVGSVKSNIGHLEASSGIAGLIKSIIVLKTGKIPPHLDLDTPKPTLKLDERRIRIAKEPTSLFSNGSPRRVSLNSFGYGGTNCHVILEAAPASDKLANAVAAGPSTIGRLTDGNTLDYENGNETSLTATYRNLQHWILSHGNSDTAFSNLAYTLGSRRSRLSWKRAIVASDFSELATKLDAQIGSQQIKTAAFTTLSFVFTGQGAQWAGMGKELIALSSLFRLSLWKSDKIIRDLGSDWSLVEELSKDDTSSRLGMAEIAQPATTALQIALVDLLASIGVVPEAVVGHSSGEVAAAYAAGVLSHEVAIEIAYYRGICSSMAKKSNKMRGSMLAVGIGEEDVAPYITQVEAGRLTVACVNSPKSTTISGDEPAIDELKAALDSQSIFARKLKVDTAYHSHHMQAIASQYTESLRNIATSAPRKDVSFYSTVTGTRRVDNFGPDYWTKNLISPVQFVKGLELAHDGMVRSSAGHDAMCAFVEIGPHAALFGPAKQTLTHKEHTFKYTYLSALVRGANAASSVLELLGRLIEIGHPVNTNHVLNLFDKTPTPQVISNLEPYPWDQSSYWHESRLSRSHRFRQFPYHDLCGLLDPVSSIHEPRWRHHLNLDTLPWARDHVVDGNIVFPGTGYICMALEAMRQLVHLRNTPGRIKNFLFNSVTFSKTISLPLHGEADTIEMQLTISPSRSGTGSRWEMFRIFSCGKEGTWNENCSGLMAVEMTTAQDEVEGTREEDIAYSQRLSVLDKIQTEASELVDGKQFYNDLDATGNHYGPHFALIGSVKIGDNVAWTRLTVPDFDQTLTEHHMQPHLIHPTVLDAIHQLGPTLFKRHCSSAPVVLGGGSDIVISTDIICRPGAELVVAATLDAHDSRSSISDVCVFQEDTNGGLVPVMKAKSTLRAFGQARLADHKTPYSVPMAYKIAWDIDANFLTNQSFLERLARQPALPHPEDGTLSAGNNDKETDAFVHCIEKASSILLVRALQEIQPQSQRVTALHLVKLLTWMNKYCGSIDCRKYTMGLTAEQAEDSIVAAEDSGFEGQMLSRIGHRLPDILTGKADALTLMLEGNLLYKLYANGLVQANYGQMVEYLKVLTFKRPHMKFLEIGAGTGGATLPLLRSLTKEDGVWLERYDYTDISAGFFEQARETFKDWLDYIDFRTLDIENDPVKQGFQEEGYDIIVAVNVLHATKNMDATMKNVRRLLRPGGKLVLIELTRLMATSNLIFGTLSGWWAFEDGRSDSPLMSPEQWDELLRRNSFVGLDIISQDTQTPSARSSMMVSEAIPDSFKQASHLPRGVRLIQCQDSQSSRSLASALQEVLSAGSHDFRKCLIDELTESELDTNTVCLVLDIAEDTLLLSRDPERFARLKSLFTAGVDILWVAMQESETKVAKSFRAMIQGAARVLRRENAGSSRFVTFDVEDSVTHGTAHDIVKHLIKVIDVSLNQSSHADNMVESEYSYREGMIFIPRIQTDSKFLGWVNRTLGSTSRVETVLYHQPARSLKLDVVTPGLLGSLRFDDDETAAEPLKAWEIQVSARAHGVNFKDVFVALGQMRAGVGMVGEVAGIVTAVGQDMKARYNVGDRVTGFGSNPFASMPRISGNLAHTLPQSMPFTVGATIPAIYATAYYCIFNVARLRKGQSILIHAASGGVGQAAIQLAQHIGADIFATVGSAAKRKLIVEQYGIPESHVFSTRGISFKDGVLRLTGGRGVDVVLNSLSGEMLSQGLECVARLGTFVEIGKADIYKSSHLNMTPFDRSISFAAVDLVLLGEDHPEIIYEILGSVMSLFEDGALYPLTPINTIPIGNIEEAFRMIATRKHMGKIVLEADPTCTVTATVARPPSVQLARDGTYVIAGGLGDLGRRLAVFLASKAAGNIVLLSRRSIDDKDRAQLEAAVGRHGGNLHIVKCDITKEDDISDAVMYCNSLPPVRGVIHGGMVLKDRPFTHMTFEDFTTPLGPKVYGTLNLDKAFSSPKLDFFVMLSSVTTVIGNGSQANYATGNAFQDTFAHVQSDHLHTKYVSINVSGIEGSESVNVTMQNNKTWLARNSVVLMSFDEFFKSIEYTMSQQARDDCCSQSILGFVRQSMIDADDSVCLTNPLFSQLPYPRHGKAANLAGDKVDIEQAVRDADSLKNAESLIAEAITAKCAVFLDKSVEDVPVNQSLANIGLDSLVSIELKNWMVRTFQITLQTSEIAGASSVRALAATVASRSKLISDETKIKSVNAKPATSAETTETKKRTHEFECCRAVAELPKYPLVDLDEALDDLLDNFLPFAANQAEKDGLHTAIEEFRAPGGLGRKLYDQLVQRAKDPNIDSWISDLHVKGLYLSRRQPLAPWGNFFNAHHDSPVLHTQAERAAIISLAAFKFLKDIEASTLDPDWLGVKPICTSSWQWLFNAVREPHIACDEMRRYPGNHYCVVLRRGHVFKVSLREDGRDISYGELKHVFEVIIAKVKDDGLWTGMLTTDDRDTWGTIRDMLYTLDPDNETYFQTIEAAAFVICLDDGSPETREQRVTQGYIGDGFNRWHDKSAQFVISANGRSAQIFEHSMIDGLTVARLTARIQDAIFSELPQSSTMDRADVLPEDLLDERFIHTDSRIDEHIRELCARYKAATTGKQYAYHTTPYLGSQISDGSGVSAKACIDLSIQLASHLHFGFNPGSWEPVSTQHFHKGRPDIIQVASDAVVRFCGAAQDDRLEASLKRELLLNAARKWEDQVRRASEGRGFLRLMDVLNGMVPADQPKPLLFTNEVVFRAFPGLILQTINSGEIADAAIALMPPESLWMSYSIADDSVSLSIVGPAGKVEQFQDCLDIAAQTVISILKA</sequence>
<dbReference type="GO" id="GO:0044550">
    <property type="term" value="P:secondary metabolite biosynthetic process"/>
    <property type="evidence" value="ECO:0007669"/>
    <property type="project" value="TreeGrafter"/>
</dbReference>
<dbReference type="InterPro" id="IPR029063">
    <property type="entry name" value="SAM-dependent_MTases_sf"/>
</dbReference>
<dbReference type="GO" id="GO:0031177">
    <property type="term" value="F:phosphopantetheine binding"/>
    <property type="evidence" value="ECO:0007669"/>
    <property type="project" value="InterPro"/>
</dbReference>
<dbReference type="Pfam" id="PF21089">
    <property type="entry name" value="PKS_DH_N"/>
    <property type="match status" value="1"/>
</dbReference>
<keyword evidence="6" id="KW-0511">Multifunctional enzyme</keyword>
<dbReference type="Gene3D" id="3.40.50.150">
    <property type="entry name" value="Vaccinia Virus protein VP39"/>
    <property type="match status" value="1"/>
</dbReference>
<feature type="domain" description="Ketosynthase family 3 (KS3)" evidence="10">
    <location>
        <begin position="4"/>
        <end position="430"/>
    </location>
</feature>
<dbReference type="InterPro" id="IPR057326">
    <property type="entry name" value="KR_dom"/>
</dbReference>
<keyword evidence="4" id="KW-0521">NADP</keyword>
<dbReference type="InterPro" id="IPR013149">
    <property type="entry name" value="ADH-like_C"/>
</dbReference>
<dbReference type="InterPro" id="IPR056501">
    <property type="entry name" value="NAD-bd_HRPKS_sdrA"/>
</dbReference>
<dbReference type="SMART" id="SM00825">
    <property type="entry name" value="PKS_KS"/>
    <property type="match status" value="1"/>
</dbReference>
<evidence type="ECO:0000313" key="12">
    <source>
        <dbReference type="EMBL" id="KAJ9139386.1"/>
    </source>
</evidence>
<dbReference type="Gene3D" id="3.30.559.70">
    <property type="entry name" value="Choline/Carnitine o-acyltransferase, domain 2"/>
    <property type="match status" value="1"/>
</dbReference>
<evidence type="ECO:0000256" key="5">
    <source>
        <dbReference type="ARBA" id="ARBA00023002"/>
    </source>
</evidence>
<dbReference type="SMART" id="SM00829">
    <property type="entry name" value="PKS_ER"/>
    <property type="match status" value="1"/>
</dbReference>
<dbReference type="InterPro" id="IPR049900">
    <property type="entry name" value="PKS_mFAS_DH"/>
</dbReference>
<evidence type="ECO:0000256" key="6">
    <source>
        <dbReference type="ARBA" id="ARBA00023268"/>
    </source>
</evidence>
<dbReference type="InterPro" id="IPR042231">
    <property type="entry name" value="Cho/carn_acyl_trans_2"/>
</dbReference>
<dbReference type="Gene3D" id="3.30.70.3290">
    <property type="match status" value="1"/>
</dbReference>
<dbReference type="InterPro" id="IPR014043">
    <property type="entry name" value="Acyl_transferase_dom"/>
</dbReference>
<dbReference type="InterPro" id="IPR020806">
    <property type="entry name" value="PKS_PP-bd"/>
</dbReference>
<dbReference type="Gene3D" id="3.30.559.10">
    <property type="entry name" value="Chloramphenicol acetyltransferase-like domain"/>
    <property type="match status" value="1"/>
</dbReference>
<evidence type="ECO:0000256" key="1">
    <source>
        <dbReference type="ARBA" id="ARBA00022450"/>
    </source>
</evidence>
<dbReference type="PROSITE" id="PS52004">
    <property type="entry name" value="KS3_2"/>
    <property type="match status" value="1"/>
</dbReference>
<keyword evidence="1" id="KW-0596">Phosphopantetheine</keyword>
<dbReference type="InterPro" id="IPR020843">
    <property type="entry name" value="ER"/>
</dbReference>
<feature type="region of interest" description="N-terminal hotdog fold" evidence="8">
    <location>
        <begin position="924"/>
        <end position="1061"/>
    </location>
</feature>
<dbReference type="Pfam" id="PF00107">
    <property type="entry name" value="ADH_zinc_N"/>
    <property type="match status" value="1"/>
</dbReference>
<proteinExistence type="predicted"/>
<reference evidence="12" key="1">
    <citation type="submission" date="2022-07" db="EMBL/GenBank/DDBJ databases">
        <title>Fungi with potential for degradation of polypropylene.</title>
        <authorList>
            <person name="Gostincar C."/>
        </authorList>
    </citation>
    <scope>NUCLEOTIDE SEQUENCE</scope>
    <source>
        <strain evidence="12">EXF-13308</strain>
    </source>
</reference>
<accession>A0AA38VD61</accession>
<dbReference type="Gene3D" id="3.40.366.10">
    <property type="entry name" value="Malonyl-Coenzyme A Acyl Carrier Protein, domain 2"/>
    <property type="match status" value="1"/>
</dbReference>
<dbReference type="GO" id="GO:0006633">
    <property type="term" value="P:fatty acid biosynthetic process"/>
    <property type="evidence" value="ECO:0007669"/>
    <property type="project" value="TreeGrafter"/>
</dbReference>
<feature type="domain" description="PKS/mFAS DH" evidence="11">
    <location>
        <begin position="924"/>
        <end position="1244"/>
    </location>
</feature>
<dbReference type="FunFam" id="3.40.366.10:FF:000002">
    <property type="entry name" value="Probable polyketide synthase 2"/>
    <property type="match status" value="1"/>
</dbReference>
<dbReference type="Pfam" id="PF00755">
    <property type="entry name" value="Carn_acyltransf"/>
    <property type="match status" value="1"/>
</dbReference>
<dbReference type="PANTHER" id="PTHR43775">
    <property type="entry name" value="FATTY ACID SYNTHASE"/>
    <property type="match status" value="1"/>
</dbReference>
<dbReference type="InterPro" id="IPR016039">
    <property type="entry name" value="Thiolase-like"/>
</dbReference>
<evidence type="ECO:0000259" key="9">
    <source>
        <dbReference type="PROSITE" id="PS50075"/>
    </source>
</evidence>
<dbReference type="InterPro" id="IPR042104">
    <property type="entry name" value="PKS_dehydratase_sf"/>
</dbReference>
<organism evidence="12 13">
    <name type="scientific">Pleurostoma richardsiae</name>
    <dbReference type="NCBI Taxonomy" id="41990"/>
    <lineage>
        <taxon>Eukaryota</taxon>
        <taxon>Fungi</taxon>
        <taxon>Dikarya</taxon>
        <taxon>Ascomycota</taxon>
        <taxon>Pezizomycotina</taxon>
        <taxon>Sordariomycetes</taxon>
        <taxon>Sordariomycetidae</taxon>
        <taxon>Calosphaeriales</taxon>
        <taxon>Pleurostomataceae</taxon>
        <taxon>Pleurostoma</taxon>
    </lineage>
</organism>
<dbReference type="SUPFAM" id="SSF50129">
    <property type="entry name" value="GroES-like"/>
    <property type="match status" value="1"/>
</dbReference>
<evidence type="ECO:0000256" key="2">
    <source>
        <dbReference type="ARBA" id="ARBA00022553"/>
    </source>
</evidence>
<dbReference type="SUPFAM" id="SSF51735">
    <property type="entry name" value="NAD(P)-binding Rossmann-fold domains"/>
    <property type="match status" value="2"/>
</dbReference>
<dbReference type="InterPro" id="IPR016036">
    <property type="entry name" value="Malonyl_transacylase_ACP-bd"/>
</dbReference>
<gene>
    <name evidence="12" type="ORF">NKR23_g7872</name>
</gene>
<dbReference type="InterPro" id="IPR001227">
    <property type="entry name" value="Ac_transferase_dom_sf"/>
</dbReference>
<feature type="domain" description="Carrier" evidence="9">
    <location>
        <begin position="2463"/>
        <end position="2541"/>
    </location>
</feature>
<dbReference type="Pfam" id="PF16197">
    <property type="entry name" value="KAsynt_C_assoc"/>
    <property type="match status" value="1"/>
</dbReference>
<dbReference type="InterPro" id="IPR016035">
    <property type="entry name" value="Acyl_Trfase/lysoPLipase"/>
</dbReference>
<dbReference type="Pfam" id="PF00550">
    <property type="entry name" value="PP-binding"/>
    <property type="match status" value="1"/>
</dbReference>
<dbReference type="InterPro" id="IPR039551">
    <property type="entry name" value="Cho/carn_acyl_trans"/>
</dbReference>
<protein>
    <submittedName>
        <fullName evidence="12">Lovastatin diketide synthase LovF</fullName>
    </submittedName>
</protein>
<dbReference type="PROSITE" id="PS50075">
    <property type="entry name" value="CARRIER"/>
    <property type="match status" value="1"/>
</dbReference>
<dbReference type="PROSITE" id="PS52019">
    <property type="entry name" value="PKS_MFAS_DH"/>
    <property type="match status" value="1"/>
</dbReference>
<dbReference type="SMART" id="SM00826">
    <property type="entry name" value="PKS_DH"/>
    <property type="match status" value="1"/>
</dbReference>
<dbReference type="CDD" id="cd05195">
    <property type="entry name" value="enoyl_red"/>
    <property type="match status" value="1"/>
</dbReference>
<dbReference type="InterPro" id="IPR032821">
    <property type="entry name" value="PKS_assoc"/>
</dbReference>
<dbReference type="FunFam" id="3.40.50.720:FF:000209">
    <property type="entry name" value="Polyketide synthase Pks12"/>
    <property type="match status" value="1"/>
</dbReference>
<dbReference type="SUPFAM" id="SSF52777">
    <property type="entry name" value="CoA-dependent acyltransferases"/>
    <property type="match status" value="2"/>
</dbReference>
<evidence type="ECO:0000256" key="4">
    <source>
        <dbReference type="ARBA" id="ARBA00022857"/>
    </source>
</evidence>
<evidence type="ECO:0000256" key="3">
    <source>
        <dbReference type="ARBA" id="ARBA00022679"/>
    </source>
</evidence>
<dbReference type="InterPro" id="IPR049551">
    <property type="entry name" value="PKS_DH_C"/>
</dbReference>
<dbReference type="Gene3D" id="3.40.47.10">
    <property type="match status" value="1"/>
</dbReference>
<dbReference type="EMBL" id="JANBVO010000026">
    <property type="protein sequence ID" value="KAJ9139386.1"/>
    <property type="molecule type" value="Genomic_DNA"/>
</dbReference>
<dbReference type="SUPFAM" id="SSF53335">
    <property type="entry name" value="S-adenosyl-L-methionine-dependent methyltransferases"/>
    <property type="match status" value="1"/>
</dbReference>
<dbReference type="InterPro" id="IPR036736">
    <property type="entry name" value="ACP-like_sf"/>
</dbReference>
<dbReference type="SMART" id="SM00827">
    <property type="entry name" value="PKS_AT"/>
    <property type="match status" value="1"/>
</dbReference>
<dbReference type="Gene3D" id="3.40.50.720">
    <property type="entry name" value="NAD(P)-binding Rossmann-like Domain"/>
    <property type="match status" value="1"/>
</dbReference>
<dbReference type="SUPFAM" id="SSF55048">
    <property type="entry name" value="Probable ACP-binding domain of malonyl-CoA ACP transacylase"/>
    <property type="match status" value="1"/>
</dbReference>
<keyword evidence="7" id="KW-0012">Acyltransferase</keyword>
<dbReference type="InterPro" id="IPR023213">
    <property type="entry name" value="CAT-like_dom_sf"/>
</dbReference>
<keyword evidence="3" id="KW-0808">Transferase</keyword>
<dbReference type="InterPro" id="IPR013968">
    <property type="entry name" value="PKS_KR"/>
</dbReference>
<dbReference type="CDD" id="cd00833">
    <property type="entry name" value="PKS"/>
    <property type="match status" value="1"/>
</dbReference>
<dbReference type="GO" id="GO:0016491">
    <property type="term" value="F:oxidoreductase activity"/>
    <property type="evidence" value="ECO:0007669"/>
    <property type="project" value="UniProtKB-KW"/>
</dbReference>
<feature type="active site" description="Proton acceptor; for dehydratase activity" evidence="8">
    <location>
        <position position="956"/>
    </location>
</feature>
<dbReference type="Pfam" id="PF14765">
    <property type="entry name" value="PS-DH"/>
    <property type="match status" value="1"/>
</dbReference>
<dbReference type="GO" id="GO:1901336">
    <property type="term" value="P:lactone biosynthetic process"/>
    <property type="evidence" value="ECO:0007669"/>
    <property type="project" value="UniProtKB-ARBA"/>
</dbReference>
<dbReference type="Pfam" id="PF23114">
    <property type="entry name" value="NAD-bd_HRPKS_sdrA"/>
    <property type="match status" value="1"/>
</dbReference>
<dbReference type="SMART" id="SM00822">
    <property type="entry name" value="PKS_KR"/>
    <property type="match status" value="1"/>
</dbReference>
<dbReference type="Pfam" id="PF00698">
    <property type="entry name" value="Acyl_transf_1"/>
    <property type="match status" value="1"/>
</dbReference>
<dbReference type="SMART" id="SM00823">
    <property type="entry name" value="PKS_PP"/>
    <property type="match status" value="1"/>
</dbReference>
<evidence type="ECO:0000256" key="8">
    <source>
        <dbReference type="PROSITE-ProRule" id="PRU01363"/>
    </source>
</evidence>
<evidence type="ECO:0000256" key="7">
    <source>
        <dbReference type="ARBA" id="ARBA00023315"/>
    </source>
</evidence>
<dbReference type="InterPro" id="IPR013217">
    <property type="entry name" value="Methyltransf_12"/>
</dbReference>
<evidence type="ECO:0000313" key="13">
    <source>
        <dbReference type="Proteomes" id="UP001174694"/>
    </source>
</evidence>
<dbReference type="InterPro" id="IPR014030">
    <property type="entry name" value="Ketoacyl_synth_N"/>
</dbReference>
<dbReference type="InterPro" id="IPR050091">
    <property type="entry name" value="PKS_NRPS_Biosynth_Enz"/>
</dbReference>
<name>A0AA38VD61_9PEZI</name>
<dbReference type="Gene3D" id="3.90.180.10">
    <property type="entry name" value="Medium-chain alcohol dehydrogenases, catalytic domain"/>
    <property type="match status" value="1"/>
</dbReference>
<dbReference type="InterPro" id="IPR009081">
    <property type="entry name" value="PP-bd_ACP"/>
</dbReference>
<dbReference type="Pfam" id="PF02801">
    <property type="entry name" value="Ketoacyl-synt_C"/>
    <property type="match status" value="1"/>
</dbReference>
<comment type="caution">
    <text evidence="12">The sequence shown here is derived from an EMBL/GenBank/DDBJ whole genome shotgun (WGS) entry which is preliminary data.</text>
</comment>
<dbReference type="SUPFAM" id="SSF52151">
    <property type="entry name" value="FabD/lysophospholipase-like"/>
    <property type="match status" value="1"/>
</dbReference>
<dbReference type="GO" id="GO:0004312">
    <property type="term" value="F:fatty acid synthase activity"/>
    <property type="evidence" value="ECO:0007669"/>
    <property type="project" value="TreeGrafter"/>
</dbReference>
<dbReference type="Pfam" id="PF00109">
    <property type="entry name" value="ketoacyl-synt"/>
    <property type="match status" value="1"/>
</dbReference>
<dbReference type="Gene3D" id="1.10.1200.10">
    <property type="entry name" value="ACP-like"/>
    <property type="match status" value="1"/>
</dbReference>
<keyword evidence="13" id="KW-1185">Reference proteome</keyword>
<dbReference type="Proteomes" id="UP001174694">
    <property type="component" value="Unassembled WGS sequence"/>
</dbReference>
<feature type="active site" description="Proton donor; for dehydratase activity" evidence="8">
    <location>
        <position position="1155"/>
    </location>
</feature>
<evidence type="ECO:0000259" key="11">
    <source>
        <dbReference type="PROSITE" id="PS52019"/>
    </source>
</evidence>
<dbReference type="InterPro" id="IPR020841">
    <property type="entry name" value="PKS_Beta-ketoAc_synthase_dom"/>
</dbReference>
<dbReference type="SUPFAM" id="SSF47336">
    <property type="entry name" value="ACP-like"/>
    <property type="match status" value="1"/>
</dbReference>
<dbReference type="InterPro" id="IPR011032">
    <property type="entry name" value="GroES-like_sf"/>
</dbReference>
<dbReference type="Pfam" id="PF08659">
    <property type="entry name" value="KR"/>
    <property type="match status" value="1"/>
</dbReference>
<keyword evidence="5" id="KW-0560">Oxidoreductase</keyword>
<keyword evidence="2" id="KW-0597">Phosphoprotein</keyword>
<feature type="region of interest" description="C-terminal hotdog fold" evidence="8">
    <location>
        <begin position="1090"/>
        <end position="1244"/>
    </location>
</feature>
<dbReference type="InterPro" id="IPR036291">
    <property type="entry name" value="NAD(P)-bd_dom_sf"/>
</dbReference>
<dbReference type="Pfam" id="PF08242">
    <property type="entry name" value="Methyltransf_12"/>
    <property type="match status" value="1"/>
</dbReference>
<dbReference type="CDD" id="cd02440">
    <property type="entry name" value="AdoMet_MTases"/>
    <property type="match status" value="1"/>
</dbReference>
<dbReference type="InterPro" id="IPR049552">
    <property type="entry name" value="PKS_DH_N"/>
</dbReference>
<dbReference type="InterPro" id="IPR014031">
    <property type="entry name" value="Ketoacyl_synth_C"/>
</dbReference>
<dbReference type="SUPFAM" id="SSF53901">
    <property type="entry name" value="Thiolase-like"/>
    <property type="match status" value="1"/>
</dbReference>